<dbReference type="EMBL" id="MLCO01000019">
    <property type="protein sequence ID" value="ONG58338.1"/>
    <property type="molecule type" value="Genomic_DNA"/>
</dbReference>
<dbReference type="GO" id="GO:0043565">
    <property type="term" value="F:sequence-specific DNA binding"/>
    <property type="evidence" value="ECO:0007669"/>
    <property type="project" value="TreeGrafter"/>
</dbReference>
<dbReference type="InterPro" id="IPR036390">
    <property type="entry name" value="WH_DNA-bd_sf"/>
</dbReference>
<dbReference type="InterPro" id="IPR005119">
    <property type="entry name" value="LysR_subst-bd"/>
</dbReference>
<evidence type="ECO:0000256" key="1">
    <source>
        <dbReference type="ARBA" id="ARBA00009437"/>
    </source>
</evidence>
<dbReference type="Gene3D" id="1.10.10.10">
    <property type="entry name" value="Winged helix-like DNA-binding domain superfamily/Winged helix DNA-binding domain"/>
    <property type="match status" value="1"/>
</dbReference>
<dbReference type="Pfam" id="PF03466">
    <property type="entry name" value="LysR_substrate"/>
    <property type="match status" value="1"/>
</dbReference>
<dbReference type="GO" id="GO:0003700">
    <property type="term" value="F:DNA-binding transcription factor activity"/>
    <property type="evidence" value="ECO:0007669"/>
    <property type="project" value="InterPro"/>
</dbReference>
<gene>
    <name evidence="6" type="ORF">BKE38_03045</name>
</gene>
<evidence type="ECO:0000256" key="3">
    <source>
        <dbReference type="ARBA" id="ARBA00023125"/>
    </source>
</evidence>
<comment type="similarity">
    <text evidence="1">Belongs to the LysR transcriptional regulatory family.</text>
</comment>
<dbReference type="InterPro" id="IPR036388">
    <property type="entry name" value="WH-like_DNA-bd_sf"/>
</dbReference>
<evidence type="ECO:0000256" key="2">
    <source>
        <dbReference type="ARBA" id="ARBA00023015"/>
    </source>
</evidence>
<dbReference type="FunFam" id="1.10.10.10:FF:000001">
    <property type="entry name" value="LysR family transcriptional regulator"/>
    <property type="match status" value="1"/>
</dbReference>
<dbReference type="PANTHER" id="PTHR30537">
    <property type="entry name" value="HTH-TYPE TRANSCRIPTIONAL REGULATOR"/>
    <property type="match status" value="1"/>
</dbReference>
<dbReference type="PROSITE" id="PS50931">
    <property type="entry name" value="HTH_LYSR"/>
    <property type="match status" value="1"/>
</dbReference>
<dbReference type="Pfam" id="PF00126">
    <property type="entry name" value="HTH_1"/>
    <property type="match status" value="1"/>
</dbReference>
<evidence type="ECO:0000313" key="6">
    <source>
        <dbReference type="EMBL" id="ONG58338.1"/>
    </source>
</evidence>
<sequence>MDRFDRMRLFARLVERRSFTAAAADLGLPRSTATAALQQLEASLGVRLLERSTRHVAPTLEGQAYYERCTAILAEVEEAEDMLRDTRPRGLLRIDAHPRLTQSFLLPALPDFMARHPLISLQLGQGDRLVDLLREGVDCAIRAGEPEESGLIRRPLGQIREVTVASPGYLAAQGAPESIEALEGHQMVGFLSSRSGEVMPLEFTTPGGVKLVRLPCRLTVNNADSLAELARLGFGLVQAPRYRFAEDLAAGRLVEVLPDHPPLPMPLSALYPQRRLVPPRLRVFLDWVGAVFAGAAL</sequence>
<dbReference type="InterPro" id="IPR000847">
    <property type="entry name" value="LysR_HTH_N"/>
</dbReference>
<dbReference type="Gene3D" id="3.40.190.290">
    <property type="match status" value="1"/>
</dbReference>
<proteinExistence type="inferred from homology"/>
<dbReference type="CDD" id="cd08472">
    <property type="entry name" value="PBP2_CrgA_like_3"/>
    <property type="match status" value="1"/>
</dbReference>
<comment type="caution">
    <text evidence="6">The sequence shown here is derived from an EMBL/GenBank/DDBJ whole genome shotgun (WGS) entry which is preliminary data.</text>
</comment>
<accession>A0A1V2H809</accession>
<feature type="domain" description="HTH lysR-type" evidence="5">
    <location>
        <begin position="1"/>
        <end position="59"/>
    </location>
</feature>
<keyword evidence="3" id="KW-0238">DNA-binding</keyword>
<dbReference type="InterPro" id="IPR058163">
    <property type="entry name" value="LysR-type_TF_proteobact-type"/>
</dbReference>
<dbReference type="AlphaFoldDB" id="A0A1V2H809"/>
<dbReference type="OrthoDB" id="9812435at2"/>
<evidence type="ECO:0000259" key="5">
    <source>
        <dbReference type="PROSITE" id="PS50931"/>
    </source>
</evidence>
<protein>
    <submittedName>
        <fullName evidence="6">LysR family transcriptional regulator</fullName>
    </submittedName>
</protein>
<evidence type="ECO:0000313" key="7">
    <source>
        <dbReference type="Proteomes" id="UP000188879"/>
    </source>
</evidence>
<keyword evidence="2" id="KW-0805">Transcription regulation</keyword>
<dbReference type="RefSeq" id="WP_076955925.1">
    <property type="nucleotide sequence ID" value="NZ_MLCO01000019.1"/>
</dbReference>
<dbReference type="GO" id="GO:0006351">
    <property type="term" value="P:DNA-templated transcription"/>
    <property type="evidence" value="ECO:0007669"/>
    <property type="project" value="TreeGrafter"/>
</dbReference>
<dbReference type="SUPFAM" id="SSF46785">
    <property type="entry name" value="Winged helix' DNA-binding domain"/>
    <property type="match status" value="1"/>
</dbReference>
<keyword evidence="4" id="KW-0804">Transcription</keyword>
<organism evidence="6 7">
    <name type="scientific">Teichococcus deserti</name>
    <dbReference type="NCBI Taxonomy" id="1817963"/>
    <lineage>
        <taxon>Bacteria</taxon>
        <taxon>Pseudomonadati</taxon>
        <taxon>Pseudomonadota</taxon>
        <taxon>Alphaproteobacteria</taxon>
        <taxon>Acetobacterales</taxon>
        <taxon>Roseomonadaceae</taxon>
        <taxon>Roseomonas</taxon>
    </lineage>
</organism>
<dbReference type="PANTHER" id="PTHR30537:SF72">
    <property type="entry name" value="LYSR FAMILY TRANSCRIPTIONAL REGULATOR"/>
    <property type="match status" value="1"/>
</dbReference>
<dbReference type="SUPFAM" id="SSF53850">
    <property type="entry name" value="Periplasmic binding protein-like II"/>
    <property type="match status" value="1"/>
</dbReference>
<dbReference type="Proteomes" id="UP000188879">
    <property type="component" value="Unassembled WGS sequence"/>
</dbReference>
<reference evidence="6 7" key="1">
    <citation type="submission" date="2016-10" db="EMBL/GenBank/DDBJ databases">
        <title>Draft Genome sequence of Roseomonas sp. strain M3.</title>
        <authorList>
            <person name="Subhash Y."/>
            <person name="Lee S."/>
        </authorList>
    </citation>
    <scope>NUCLEOTIDE SEQUENCE [LARGE SCALE GENOMIC DNA]</scope>
    <source>
        <strain evidence="6 7">M3</strain>
    </source>
</reference>
<keyword evidence="7" id="KW-1185">Reference proteome</keyword>
<evidence type="ECO:0000256" key="4">
    <source>
        <dbReference type="ARBA" id="ARBA00023163"/>
    </source>
</evidence>
<name>A0A1V2H809_9PROT</name>